<dbReference type="InterPro" id="IPR008995">
    <property type="entry name" value="Mo/tungstate-bd_C_term_dom"/>
</dbReference>
<name>A0A4R4XQQ0_9PSEU</name>
<organism evidence="1 2">
    <name type="scientific">Saccharopolyspora elongata</name>
    <dbReference type="NCBI Taxonomy" id="2530387"/>
    <lineage>
        <taxon>Bacteria</taxon>
        <taxon>Bacillati</taxon>
        <taxon>Actinomycetota</taxon>
        <taxon>Actinomycetes</taxon>
        <taxon>Pseudonocardiales</taxon>
        <taxon>Pseudonocardiaceae</taxon>
        <taxon>Saccharopolyspora</taxon>
    </lineage>
</organism>
<protein>
    <recommendedName>
        <fullName evidence="3">Multiple sugar transport system ATP-binding protein</fullName>
    </recommendedName>
</protein>
<keyword evidence="2" id="KW-1185">Reference proteome</keyword>
<reference evidence="1 2" key="1">
    <citation type="submission" date="2019-03" db="EMBL/GenBank/DDBJ databases">
        <title>Draft genome sequences of novel Actinobacteria.</title>
        <authorList>
            <person name="Sahin N."/>
            <person name="Ay H."/>
            <person name="Saygin H."/>
        </authorList>
    </citation>
    <scope>NUCLEOTIDE SEQUENCE [LARGE SCALE GENOMIC DNA]</scope>
    <source>
        <strain evidence="1 2">7K502</strain>
    </source>
</reference>
<dbReference type="RefSeq" id="WP_132495615.1">
    <property type="nucleotide sequence ID" value="NZ_SMKW01000183.1"/>
</dbReference>
<dbReference type="AlphaFoldDB" id="A0A4R4XQQ0"/>
<gene>
    <name evidence="1" type="ORF">E1288_45970</name>
</gene>
<evidence type="ECO:0000313" key="2">
    <source>
        <dbReference type="Proteomes" id="UP000294947"/>
    </source>
</evidence>
<dbReference type="Gene3D" id="2.40.50.140">
    <property type="entry name" value="Nucleic acid-binding proteins"/>
    <property type="match status" value="1"/>
</dbReference>
<dbReference type="Gene3D" id="2.40.50.100">
    <property type="match status" value="1"/>
</dbReference>
<dbReference type="SUPFAM" id="SSF50331">
    <property type="entry name" value="MOP-like"/>
    <property type="match status" value="1"/>
</dbReference>
<accession>A0A4R4XQQ0</accession>
<comment type="caution">
    <text evidence="1">The sequence shown here is derived from an EMBL/GenBank/DDBJ whole genome shotgun (WGS) entry which is preliminary data.</text>
</comment>
<dbReference type="EMBL" id="SMKW01000183">
    <property type="protein sequence ID" value="TDD32892.1"/>
    <property type="molecule type" value="Genomic_DNA"/>
</dbReference>
<evidence type="ECO:0000313" key="1">
    <source>
        <dbReference type="EMBL" id="TDD32892.1"/>
    </source>
</evidence>
<sequence length="60" mass="6593">MEELGSDAYVHGVLGESDQRAAVRVDGRTPPRIGEMIRVAVRDAVEIRVFDPDTTQRLAA</sequence>
<dbReference type="InterPro" id="IPR012340">
    <property type="entry name" value="NA-bd_OB-fold"/>
</dbReference>
<proteinExistence type="predicted"/>
<dbReference type="Proteomes" id="UP000294947">
    <property type="component" value="Unassembled WGS sequence"/>
</dbReference>
<evidence type="ECO:0008006" key="3">
    <source>
        <dbReference type="Google" id="ProtNLM"/>
    </source>
</evidence>